<dbReference type="RefSeq" id="WP_317121581.1">
    <property type="nucleotide sequence ID" value="NZ_JAWJBA010000002.1"/>
</dbReference>
<evidence type="ECO:0000313" key="5">
    <source>
        <dbReference type="EMBL" id="MDV2684344.1"/>
    </source>
</evidence>
<dbReference type="Pfam" id="PF00395">
    <property type="entry name" value="SLH"/>
    <property type="match status" value="3"/>
</dbReference>
<dbReference type="EMBL" id="JAWJBA010000002">
    <property type="protein sequence ID" value="MDV2684344.1"/>
    <property type="molecule type" value="Genomic_DNA"/>
</dbReference>
<reference evidence="5 6" key="1">
    <citation type="submission" date="2023-10" db="EMBL/GenBank/DDBJ databases">
        <title>Screening of Alkalihalobacillus lindianensis BZ-TG-R113 and Its Alleviation of Salt Stress on Rapeseed Growth.</title>
        <authorList>
            <person name="Zhao B."/>
            <person name="Guo T."/>
        </authorList>
    </citation>
    <scope>NUCLEOTIDE SEQUENCE [LARGE SCALE GENOMIC DNA]</scope>
    <source>
        <strain evidence="5 6">BZ-TG-R113</strain>
    </source>
</reference>
<evidence type="ECO:0000256" key="3">
    <source>
        <dbReference type="SAM" id="SignalP"/>
    </source>
</evidence>
<protein>
    <submittedName>
        <fullName evidence="5">S-layer homology domain-containing protein</fullName>
    </submittedName>
</protein>
<keyword evidence="1 3" id="KW-0732">Signal</keyword>
<dbReference type="InterPro" id="IPR051465">
    <property type="entry name" value="Cell_Envelope_Struct_Comp"/>
</dbReference>
<feature type="signal peptide" evidence="3">
    <location>
        <begin position="1"/>
        <end position="23"/>
    </location>
</feature>
<comment type="caution">
    <text evidence="5">The sequence shown here is derived from an EMBL/GenBank/DDBJ whole genome shotgun (WGS) entry which is preliminary data.</text>
</comment>
<keyword evidence="6" id="KW-1185">Reference proteome</keyword>
<dbReference type="PANTHER" id="PTHR43308">
    <property type="entry name" value="OUTER MEMBRANE PROTEIN ALPHA-RELATED"/>
    <property type="match status" value="1"/>
</dbReference>
<feature type="chain" id="PRO_5047179940" evidence="3">
    <location>
        <begin position="24"/>
        <end position="360"/>
    </location>
</feature>
<name>A0ABU3XAA7_9BACI</name>
<feature type="domain" description="SLH" evidence="4">
    <location>
        <begin position="142"/>
        <end position="206"/>
    </location>
</feature>
<evidence type="ECO:0000259" key="4">
    <source>
        <dbReference type="PROSITE" id="PS51272"/>
    </source>
</evidence>
<evidence type="ECO:0000256" key="1">
    <source>
        <dbReference type="ARBA" id="ARBA00022729"/>
    </source>
</evidence>
<dbReference type="PROSITE" id="PS51272">
    <property type="entry name" value="SLH"/>
    <property type="match status" value="3"/>
</dbReference>
<feature type="region of interest" description="Disordered" evidence="2">
    <location>
        <begin position="203"/>
        <end position="228"/>
    </location>
</feature>
<evidence type="ECO:0000256" key="2">
    <source>
        <dbReference type="SAM" id="MobiDB-lite"/>
    </source>
</evidence>
<accession>A0ABU3XAA7</accession>
<feature type="domain" description="SLH" evidence="4">
    <location>
        <begin position="23"/>
        <end position="86"/>
    </location>
</feature>
<evidence type="ECO:0000313" key="6">
    <source>
        <dbReference type="Proteomes" id="UP001287282"/>
    </source>
</evidence>
<dbReference type="Proteomes" id="UP001287282">
    <property type="component" value="Unassembled WGS sequence"/>
</dbReference>
<sequence>MKLIKLFFIAMLTLGMFASSVSASAHFSDVKESFWAHQEITYLYQQEIIKGYEDNTFRPSNTVTRAQAAIMIAGALELDLENRPAPSFSDIRSDFHAYKVVAAVAYEGIITGRDGRFMPNAPLTRGQMAAILQRAFDLKGHSNNEFNDISKNHAFYKEIQALAANGITTGYQEDNTFRSGNATTRAQFSAFLYRVLHNFNEETPVEEEPVEEEPIEETPIEEVPVEEEPVVEEPIEETPVENNQPLKLNIPYVSKDNNMTVTMQDFTVVDNGSFYEYTITYEETNNTSDQVIDQGSFKIYYTNGKSEPQYGFFNRLFPGESASRSYTFKALKDYELLVVEYGADLFFRQTPEDESLKWGM</sequence>
<dbReference type="InterPro" id="IPR001119">
    <property type="entry name" value="SLH_dom"/>
</dbReference>
<organism evidence="5 6">
    <name type="scientific">Alkalihalophilus lindianensis</name>
    <dbReference type="NCBI Taxonomy" id="1630542"/>
    <lineage>
        <taxon>Bacteria</taxon>
        <taxon>Bacillati</taxon>
        <taxon>Bacillota</taxon>
        <taxon>Bacilli</taxon>
        <taxon>Bacillales</taxon>
        <taxon>Bacillaceae</taxon>
        <taxon>Alkalihalophilus</taxon>
    </lineage>
</organism>
<feature type="domain" description="SLH" evidence="4">
    <location>
        <begin position="87"/>
        <end position="141"/>
    </location>
</feature>
<proteinExistence type="predicted"/>
<gene>
    <name evidence="5" type="ORF">RYX56_08175</name>
</gene>